<evidence type="ECO:0000256" key="3">
    <source>
        <dbReference type="ARBA" id="ARBA00023315"/>
    </source>
</evidence>
<name>A0A0C7NSU6_DEFTU</name>
<dbReference type="PANTHER" id="PTHR43356">
    <property type="entry name" value="PHOSPHATE ACETYLTRANSFERASE"/>
    <property type="match status" value="1"/>
</dbReference>
<evidence type="ECO:0000259" key="4">
    <source>
        <dbReference type="Pfam" id="PF01515"/>
    </source>
</evidence>
<dbReference type="Pfam" id="PF01515">
    <property type="entry name" value="PTA_PTB"/>
    <property type="match status" value="2"/>
</dbReference>
<evidence type="ECO:0000313" key="6">
    <source>
        <dbReference type="Proteomes" id="UP000032809"/>
    </source>
</evidence>
<dbReference type="SUPFAM" id="SSF53659">
    <property type="entry name" value="Isocitrate/Isopropylmalate dehydrogenase-like"/>
    <property type="match status" value="1"/>
</dbReference>
<dbReference type="PANTHER" id="PTHR43356:SF2">
    <property type="entry name" value="PHOSPHATE ACETYLTRANSFERASE"/>
    <property type="match status" value="1"/>
</dbReference>
<organism evidence="5 6">
    <name type="scientific">Defluviitoga tunisiensis</name>
    <dbReference type="NCBI Taxonomy" id="1006576"/>
    <lineage>
        <taxon>Bacteria</taxon>
        <taxon>Thermotogati</taxon>
        <taxon>Thermotogota</taxon>
        <taxon>Thermotogae</taxon>
        <taxon>Petrotogales</taxon>
        <taxon>Petrotogaceae</taxon>
        <taxon>Defluviitoga</taxon>
    </lineage>
</organism>
<sequence length="299" mass="32516">MIKKIDQIFEMIRKYKDKKVVSVAAAEDSEVLKAVHQAIELELCDFILFGNKDKILQITQENQLDLSKVEIRNTKNDYESVVGAIESVARGEANLPMKGRITTAEILSTYLKEEYGLKSGKTMNLVCIFEIQNYPKLIILSDAGMVISPTLEQKIDTINNAVAVAHILENKEPKVAILGALEQVNPKMPVTMEAAVLTQMNRRGQIKGCSIDGPFALDNAISKKAAEHKGLVSSVAGDADILIVPDIEAGNILYKALVYFSGAKLACSVVGGKKPVILTSRADSSETKLNSIALSILLS</sequence>
<dbReference type="Gene3D" id="3.40.718.10">
    <property type="entry name" value="Isopropylmalate Dehydrogenase"/>
    <property type="match status" value="1"/>
</dbReference>
<evidence type="ECO:0000256" key="1">
    <source>
        <dbReference type="ARBA" id="ARBA00005656"/>
    </source>
</evidence>
<dbReference type="KEGG" id="dtn:DTL3_1573"/>
<feature type="domain" description="Phosphate acetyl/butaryl transferase" evidence="4">
    <location>
        <begin position="6"/>
        <end position="77"/>
    </location>
</feature>
<dbReference type="HOGENOM" id="CLU_056531_0_0_0"/>
<dbReference type="EMBL" id="LN824141">
    <property type="protein sequence ID" value="CEP78862.1"/>
    <property type="molecule type" value="Genomic_DNA"/>
</dbReference>
<reference evidence="6" key="1">
    <citation type="submission" date="2014-11" db="EMBL/GenBank/DDBJ databases">
        <authorList>
            <person name="Wibberg D."/>
        </authorList>
    </citation>
    <scope>NUCLEOTIDE SEQUENCE [LARGE SCALE GENOMIC DNA]</scope>
    <source>
        <strain evidence="6">L3</strain>
    </source>
</reference>
<evidence type="ECO:0000256" key="2">
    <source>
        <dbReference type="ARBA" id="ARBA00022679"/>
    </source>
</evidence>
<dbReference type="EC" id="2.3.1.19" evidence="5"/>
<dbReference type="InterPro" id="IPR012147">
    <property type="entry name" value="P_Ac_Bu_trans"/>
</dbReference>
<gene>
    <name evidence="5" type="primary">ptb</name>
    <name evidence="5" type="ORF">DTL3_1573</name>
</gene>
<keyword evidence="6" id="KW-1185">Reference proteome</keyword>
<proteinExistence type="inferred from homology"/>
<keyword evidence="3 5" id="KW-0012">Acyltransferase</keyword>
<dbReference type="AlphaFoldDB" id="A0A0C7NSU6"/>
<evidence type="ECO:0000313" key="5">
    <source>
        <dbReference type="EMBL" id="CEP78862.1"/>
    </source>
</evidence>
<accession>A0A0C7NSU6</accession>
<dbReference type="PIRSF" id="PIRSF000428">
    <property type="entry name" value="P_Ac_trans"/>
    <property type="match status" value="1"/>
</dbReference>
<protein>
    <submittedName>
        <fullName evidence="5">Phosphate butyryltransferase</fullName>
        <ecNumber evidence="5">2.3.1.19</ecNumber>
    </submittedName>
</protein>
<dbReference type="PATRIC" id="fig|1006576.9.peg.1569"/>
<dbReference type="STRING" id="1006576.DTL3_1573"/>
<dbReference type="InterPro" id="IPR002505">
    <property type="entry name" value="PTA_PTB"/>
</dbReference>
<dbReference type="GO" id="GO:0050182">
    <property type="term" value="F:phosphate butyryltransferase activity"/>
    <property type="evidence" value="ECO:0007669"/>
    <property type="project" value="UniProtKB-EC"/>
</dbReference>
<dbReference type="InterPro" id="IPR050500">
    <property type="entry name" value="Phos_Acetyltrans/Butyryltrans"/>
</dbReference>
<comment type="similarity">
    <text evidence="1">Belongs to the phosphate acetyltransferase and butyryltransferase family.</text>
</comment>
<feature type="domain" description="Phosphate acetyl/butaryl transferase" evidence="4">
    <location>
        <begin position="81"/>
        <end position="295"/>
    </location>
</feature>
<dbReference type="NCBIfam" id="NF006045">
    <property type="entry name" value="PRK08190.1"/>
    <property type="match status" value="1"/>
</dbReference>
<keyword evidence="2 5" id="KW-0808">Transferase</keyword>
<dbReference type="Proteomes" id="UP000032809">
    <property type="component" value="Chromosome I"/>
</dbReference>